<gene>
    <name evidence="7" type="ORF">BS47DRAFT_1373596</name>
</gene>
<evidence type="ECO:0000256" key="6">
    <source>
        <dbReference type="SAM" id="Phobius"/>
    </source>
</evidence>
<dbReference type="EMBL" id="MU129048">
    <property type="protein sequence ID" value="KAF9508874.1"/>
    <property type="molecule type" value="Genomic_DNA"/>
</dbReference>
<keyword evidence="8" id="KW-1185">Reference proteome</keyword>
<dbReference type="OrthoDB" id="2985014at2759"/>
<dbReference type="AlphaFoldDB" id="A0A9P6ANU3"/>
<feature type="transmembrane region" description="Helical" evidence="6">
    <location>
        <begin position="69"/>
        <end position="89"/>
    </location>
</feature>
<feature type="transmembrane region" description="Helical" evidence="6">
    <location>
        <begin position="304"/>
        <end position="322"/>
    </location>
</feature>
<comment type="subcellular location">
    <subcellularLocation>
        <location evidence="1">Membrane</location>
        <topology evidence="1">Multi-pass membrane protein</topology>
    </subcellularLocation>
</comment>
<accession>A0A9P6ANU3</accession>
<evidence type="ECO:0000256" key="5">
    <source>
        <dbReference type="ARBA" id="ARBA00023136"/>
    </source>
</evidence>
<keyword evidence="4 6" id="KW-1133">Transmembrane helix</keyword>
<name>A0A9P6ANU3_9AGAM</name>
<proteinExistence type="predicted"/>
<feature type="transmembrane region" description="Helical" evidence="6">
    <location>
        <begin position="270"/>
        <end position="292"/>
    </location>
</feature>
<dbReference type="GO" id="GO:0016020">
    <property type="term" value="C:membrane"/>
    <property type="evidence" value="ECO:0007669"/>
    <property type="project" value="UniProtKB-SubCell"/>
</dbReference>
<comment type="caution">
    <text evidence="7">The sequence shown here is derived from an EMBL/GenBank/DDBJ whole genome shotgun (WGS) entry which is preliminary data.</text>
</comment>
<evidence type="ECO:0000256" key="3">
    <source>
        <dbReference type="ARBA" id="ARBA00022692"/>
    </source>
</evidence>
<evidence type="ECO:0000313" key="7">
    <source>
        <dbReference type="EMBL" id="KAF9508874.1"/>
    </source>
</evidence>
<evidence type="ECO:0008006" key="9">
    <source>
        <dbReference type="Google" id="ProtNLM"/>
    </source>
</evidence>
<feature type="transmembrane region" description="Helical" evidence="6">
    <location>
        <begin position="96"/>
        <end position="116"/>
    </location>
</feature>
<dbReference type="Gene3D" id="1.20.1250.20">
    <property type="entry name" value="MFS general substrate transporter like domains"/>
    <property type="match status" value="1"/>
</dbReference>
<evidence type="ECO:0000256" key="2">
    <source>
        <dbReference type="ARBA" id="ARBA00022448"/>
    </source>
</evidence>
<dbReference type="InterPro" id="IPR011701">
    <property type="entry name" value="MFS"/>
</dbReference>
<evidence type="ECO:0000313" key="8">
    <source>
        <dbReference type="Proteomes" id="UP000886523"/>
    </source>
</evidence>
<dbReference type="PANTHER" id="PTHR43791:SF6">
    <property type="entry name" value="TRANSPORTER, PUTATIVE (AFU_ORTHOLOGUE AFUA_1G16690)-RELATED"/>
    <property type="match status" value="1"/>
</dbReference>
<dbReference type="Pfam" id="PF07690">
    <property type="entry name" value="MFS_1"/>
    <property type="match status" value="1"/>
</dbReference>
<evidence type="ECO:0000256" key="1">
    <source>
        <dbReference type="ARBA" id="ARBA00004141"/>
    </source>
</evidence>
<reference evidence="7" key="1">
    <citation type="journal article" date="2020" name="Nat. Commun.">
        <title>Large-scale genome sequencing of mycorrhizal fungi provides insights into the early evolution of symbiotic traits.</title>
        <authorList>
            <person name="Miyauchi S."/>
            <person name="Kiss E."/>
            <person name="Kuo A."/>
            <person name="Drula E."/>
            <person name="Kohler A."/>
            <person name="Sanchez-Garcia M."/>
            <person name="Morin E."/>
            <person name="Andreopoulos B."/>
            <person name="Barry K.W."/>
            <person name="Bonito G."/>
            <person name="Buee M."/>
            <person name="Carver A."/>
            <person name="Chen C."/>
            <person name="Cichocki N."/>
            <person name="Clum A."/>
            <person name="Culley D."/>
            <person name="Crous P.W."/>
            <person name="Fauchery L."/>
            <person name="Girlanda M."/>
            <person name="Hayes R.D."/>
            <person name="Keri Z."/>
            <person name="LaButti K."/>
            <person name="Lipzen A."/>
            <person name="Lombard V."/>
            <person name="Magnuson J."/>
            <person name="Maillard F."/>
            <person name="Murat C."/>
            <person name="Nolan M."/>
            <person name="Ohm R.A."/>
            <person name="Pangilinan J."/>
            <person name="Pereira M.F."/>
            <person name="Perotto S."/>
            <person name="Peter M."/>
            <person name="Pfister S."/>
            <person name="Riley R."/>
            <person name="Sitrit Y."/>
            <person name="Stielow J.B."/>
            <person name="Szollosi G."/>
            <person name="Zifcakova L."/>
            <person name="Stursova M."/>
            <person name="Spatafora J.W."/>
            <person name="Tedersoo L."/>
            <person name="Vaario L.M."/>
            <person name="Yamada A."/>
            <person name="Yan M."/>
            <person name="Wang P."/>
            <person name="Xu J."/>
            <person name="Bruns T."/>
            <person name="Baldrian P."/>
            <person name="Vilgalys R."/>
            <person name="Dunand C."/>
            <person name="Henrissat B."/>
            <person name="Grigoriev I.V."/>
            <person name="Hibbett D."/>
            <person name="Nagy L.G."/>
            <person name="Martin F.M."/>
        </authorList>
    </citation>
    <scope>NUCLEOTIDE SEQUENCE</scope>
    <source>
        <strain evidence="7">UP504</strain>
    </source>
</reference>
<organism evidence="7 8">
    <name type="scientific">Hydnum rufescens UP504</name>
    <dbReference type="NCBI Taxonomy" id="1448309"/>
    <lineage>
        <taxon>Eukaryota</taxon>
        <taxon>Fungi</taxon>
        <taxon>Dikarya</taxon>
        <taxon>Basidiomycota</taxon>
        <taxon>Agaricomycotina</taxon>
        <taxon>Agaricomycetes</taxon>
        <taxon>Cantharellales</taxon>
        <taxon>Hydnaceae</taxon>
        <taxon>Hydnum</taxon>
    </lineage>
</organism>
<keyword evidence="3 6" id="KW-0812">Transmembrane</keyword>
<dbReference type="PANTHER" id="PTHR43791">
    <property type="entry name" value="PERMEASE-RELATED"/>
    <property type="match status" value="1"/>
</dbReference>
<dbReference type="GO" id="GO:0022857">
    <property type="term" value="F:transmembrane transporter activity"/>
    <property type="evidence" value="ECO:0007669"/>
    <property type="project" value="InterPro"/>
</dbReference>
<dbReference type="Proteomes" id="UP000886523">
    <property type="component" value="Unassembled WGS sequence"/>
</dbReference>
<sequence length="417" mass="46173">METHSGPILKQPDAEFGGTLARAKLERRLLWKIDLRMSILIDRNNAAAAHLHGLEKDLHLKGQQSPTPWLLSILYVGYIIFQIPSNMFLNHIGKPSVYLPASMLIWGCISILTGVTTNFMAIILHIGHRPAAFFPGALFLLSKWYKWDELGLRTALLYCGNLISNVFGSLIATGVLNGMDDKLGHTAWQWWCFDDVFAVVTVFILPDFPKVHMAEDVGETDSESGGHLTGLILAVTDWKVWWMGLALTAMAIGLSYTSNLENALAATLGYSWMIMLLLCAPPWGFVTVIMFIVARHGDKTGERFFHIITPLSIGIVGFIIVLSVEPHYFALCLMAQSYAGFICPHFPVLIPCGRNSFPHPPAICGVVLALINSFSQFGNITGSWGKSRGNSTCLVCLVPNPLCIAHCLVFREYLHQF</sequence>
<dbReference type="InterPro" id="IPR036259">
    <property type="entry name" value="MFS_trans_sf"/>
</dbReference>
<protein>
    <recommendedName>
        <fullName evidence="9">MFS general substrate transporter</fullName>
    </recommendedName>
</protein>
<dbReference type="SUPFAM" id="SSF103473">
    <property type="entry name" value="MFS general substrate transporter"/>
    <property type="match status" value="1"/>
</dbReference>
<feature type="transmembrane region" description="Helical" evidence="6">
    <location>
        <begin position="240"/>
        <end position="258"/>
    </location>
</feature>
<feature type="transmembrane region" description="Helical" evidence="6">
    <location>
        <begin position="154"/>
        <end position="176"/>
    </location>
</feature>
<evidence type="ECO:0000256" key="4">
    <source>
        <dbReference type="ARBA" id="ARBA00022989"/>
    </source>
</evidence>
<keyword evidence="5 6" id="KW-0472">Membrane</keyword>
<keyword evidence="2" id="KW-0813">Transport</keyword>